<accession>A0A0C2WK75</accession>
<dbReference type="EMBL" id="KN818277">
    <property type="protein sequence ID" value="KIL61957.1"/>
    <property type="molecule type" value="Genomic_DNA"/>
</dbReference>
<dbReference type="AlphaFoldDB" id="A0A0C2WK75"/>
<dbReference type="InParanoid" id="A0A0C2WK75"/>
<protein>
    <submittedName>
        <fullName evidence="1">Uncharacterized protein</fullName>
    </submittedName>
</protein>
<dbReference type="Proteomes" id="UP000054549">
    <property type="component" value="Unassembled WGS sequence"/>
</dbReference>
<evidence type="ECO:0000313" key="1">
    <source>
        <dbReference type="EMBL" id="KIL61957.1"/>
    </source>
</evidence>
<dbReference type="HOGENOM" id="CLU_2849230_0_0_1"/>
<reference evidence="1 2" key="1">
    <citation type="submission" date="2014-04" db="EMBL/GenBank/DDBJ databases">
        <title>Evolutionary Origins and Diversification of the Mycorrhizal Mutualists.</title>
        <authorList>
            <consortium name="DOE Joint Genome Institute"/>
            <consortium name="Mycorrhizal Genomics Consortium"/>
            <person name="Kohler A."/>
            <person name="Kuo A."/>
            <person name="Nagy L.G."/>
            <person name="Floudas D."/>
            <person name="Copeland A."/>
            <person name="Barry K.W."/>
            <person name="Cichocki N."/>
            <person name="Veneault-Fourrey C."/>
            <person name="LaButti K."/>
            <person name="Lindquist E.A."/>
            <person name="Lipzen A."/>
            <person name="Lundell T."/>
            <person name="Morin E."/>
            <person name="Murat C."/>
            <person name="Riley R."/>
            <person name="Ohm R."/>
            <person name="Sun H."/>
            <person name="Tunlid A."/>
            <person name="Henrissat B."/>
            <person name="Grigoriev I.V."/>
            <person name="Hibbett D.S."/>
            <person name="Martin F."/>
        </authorList>
    </citation>
    <scope>NUCLEOTIDE SEQUENCE [LARGE SCALE GENOMIC DNA]</scope>
    <source>
        <strain evidence="1 2">Koide BX008</strain>
    </source>
</reference>
<keyword evidence="2" id="KW-1185">Reference proteome</keyword>
<sequence>MIGNAARSSQHLELRKCVDLTWRDWEKSNGKNYQGCVGMSDGLDDLVTMIMDARKLGNVPPLHSE</sequence>
<name>A0A0C2WK75_AMAMK</name>
<evidence type="ECO:0000313" key="2">
    <source>
        <dbReference type="Proteomes" id="UP000054549"/>
    </source>
</evidence>
<organism evidence="1 2">
    <name type="scientific">Amanita muscaria (strain Koide BX008)</name>
    <dbReference type="NCBI Taxonomy" id="946122"/>
    <lineage>
        <taxon>Eukaryota</taxon>
        <taxon>Fungi</taxon>
        <taxon>Dikarya</taxon>
        <taxon>Basidiomycota</taxon>
        <taxon>Agaricomycotina</taxon>
        <taxon>Agaricomycetes</taxon>
        <taxon>Agaricomycetidae</taxon>
        <taxon>Agaricales</taxon>
        <taxon>Pluteineae</taxon>
        <taxon>Amanitaceae</taxon>
        <taxon>Amanita</taxon>
    </lineage>
</organism>
<proteinExistence type="predicted"/>
<gene>
    <name evidence="1" type="ORF">M378DRAFT_166282</name>
</gene>